<dbReference type="SUPFAM" id="SSF52518">
    <property type="entry name" value="Thiamin diphosphate-binding fold (THDP-binding)"/>
    <property type="match status" value="1"/>
</dbReference>
<dbReference type="PROSITE" id="PS00801">
    <property type="entry name" value="TRANSKETOLASE_1"/>
    <property type="match status" value="1"/>
</dbReference>
<comment type="cofactor">
    <cofactor evidence="1">
        <name>thiamine diphosphate</name>
        <dbReference type="ChEBI" id="CHEBI:58937"/>
    </cofactor>
</comment>
<dbReference type="EMBL" id="FOTS01000029">
    <property type="protein sequence ID" value="SFL97839.1"/>
    <property type="molecule type" value="Genomic_DNA"/>
</dbReference>
<reference evidence="8" key="1">
    <citation type="submission" date="2016-10" db="EMBL/GenBank/DDBJ databases">
        <authorList>
            <person name="Varghese N."/>
            <person name="Submissions S."/>
        </authorList>
    </citation>
    <scope>NUCLEOTIDE SEQUENCE [LARGE SCALE GENOMIC DNA]</scope>
    <source>
        <strain evidence="8">DSM 13327</strain>
    </source>
</reference>
<dbReference type="GO" id="GO:0016740">
    <property type="term" value="F:transferase activity"/>
    <property type="evidence" value="ECO:0007669"/>
    <property type="project" value="UniProtKB-KW"/>
</dbReference>
<proteinExistence type="inferred from homology"/>
<dbReference type="PANTHER" id="PTHR47514:SF1">
    <property type="entry name" value="TRANSKETOLASE N-TERMINAL SECTION-RELATED"/>
    <property type="match status" value="1"/>
</dbReference>
<keyword evidence="5" id="KW-0786">Thiamine pyrophosphate</keyword>
<keyword evidence="8" id="KW-1185">Reference proteome</keyword>
<dbReference type="CDD" id="cd02012">
    <property type="entry name" value="TPP_TK"/>
    <property type="match status" value="1"/>
</dbReference>
<protein>
    <submittedName>
        <fullName evidence="7">Transketolase</fullName>
    </submittedName>
</protein>
<dbReference type="GO" id="GO:0046872">
    <property type="term" value="F:metal ion binding"/>
    <property type="evidence" value="ECO:0007669"/>
    <property type="project" value="UniProtKB-KW"/>
</dbReference>
<evidence type="ECO:0000256" key="1">
    <source>
        <dbReference type="ARBA" id="ARBA00001964"/>
    </source>
</evidence>
<evidence type="ECO:0000256" key="2">
    <source>
        <dbReference type="ARBA" id="ARBA00007131"/>
    </source>
</evidence>
<name>A0A1I4M3T4_9FIRM</name>
<gene>
    <name evidence="7" type="ORF">SAMN04490355_102946</name>
</gene>
<evidence type="ECO:0000256" key="5">
    <source>
        <dbReference type="ARBA" id="ARBA00023052"/>
    </source>
</evidence>
<evidence type="ECO:0000259" key="6">
    <source>
        <dbReference type="Pfam" id="PF00456"/>
    </source>
</evidence>
<feature type="domain" description="Transketolase N-terminal" evidence="6">
    <location>
        <begin position="33"/>
        <end position="290"/>
    </location>
</feature>
<sequence length="304" mass="33307">MAIANTGGSNKLNLSYKRSKREMDKQEIQELEKIAAKIRWHTVHSIFSAGSGHPGGALSIADILATLYFDIMKINPLQPKWSERDRLVLSKGHAAPSYYAALALRGYFPVDDMVTLRNFDSYLQGHPDMKKIPGVDMSTGSLGQGLSVANGMALVSKFDGSGFRVFAMLGDGEIEEGQIWEAAMTASHYKLGNLTAFLDCNGLQIDGKVTDVMSPLPLKEKFQAFGWAVTEIDGHSIEAIKNAADWAQTIPEQPKLIICRTIKGKGVSFMENQAGWHGAAPNQEQWQVAQNELNQVLLSLGVKQ</sequence>
<dbReference type="Proteomes" id="UP000199520">
    <property type="component" value="Unassembled WGS sequence"/>
</dbReference>
<dbReference type="STRING" id="1123291.SAMN04490355_102946"/>
<evidence type="ECO:0000313" key="8">
    <source>
        <dbReference type="Proteomes" id="UP000199520"/>
    </source>
</evidence>
<keyword evidence="4" id="KW-0479">Metal-binding</keyword>
<dbReference type="InterPro" id="IPR005474">
    <property type="entry name" value="Transketolase_N"/>
</dbReference>
<organism evidence="7 8">
    <name type="scientific">Pelosinus propionicus DSM 13327</name>
    <dbReference type="NCBI Taxonomy" id="1123291"/>
    <lineage>
        <taxon>Bacteria</taxon>
        <taxon>Bacillati</taxon>
        <taxon>Bacillota</taxon>
        <taxon>Negativicutes</taxon>
        <taxon>Selenomonadales</taxon>
        <taxon>Sporomusaceae</taxon>
        <taxon>Pelosinus</taxon>
    </lineage>
</organism>
<evidence type="ECO:0000313" key="7">
    <source>
        <dbReference type="EMBL" id="SFL97839.1"/>
    </source>
</evidence>
<keyword evidence="3" id="KW-0808">Transferase</keyword>
<dbReference type="InterPro" id="IPR049557">
    <property type="entry name" value="Transketolase_CS"/>
</dbReference>
<dbReference type="InterPro" id="IPR029061">
    <property type="entry name" value="THDP-binding"/>
</dbReference>
<dbReference type="Pfam" id="PF00456">
    <property type="entry name" value="Transketolase_N"/>
    <property type="match status" value="1"/>
</dbReference>
<dbReference type="AlphaFoldDB" id="A0A1I4M3T4"/>
<dbReference type="Gene3D" id="3.40.50.970">
    <property type="match status" value="1"/>
</dbReference>
<evidence type="ECO:0000256" key="3">
    <source>
        <dbReference type="ARBA" id="ARBA00022679"/>
    </source>
</evidence>
<dbReference type="PANTHER" id="PTHR47514">
    <property type="entry name" value="TRANSKETOLASE N-TERMINAL SECTION-RELATED"/>
    <property type="match status" value="1"/>
</dbReference>
<evidence type="ECO:0000256" key="4">
    <source>
        <dbReference type="ARBA" id="ARBA00022723"/>
    </source>
</evidence>
<accession>A0A1I4M3T4</accession>
<comment type="similarity">
    <text evidence="2">Belongs to the transketolase family.</text>
</comment>